<gene>
    <name evidence="1" type="ORF">L1987_20227</name>
</gene>
<name>A0ACB9IS06_9ASTR</name>
<evidence type="ECO:0000313" key="1">
    <source>
        <dbReference type="EMBL" id="KAI3810606.1"/>
    </source>
</evidence>
<accession>A0ACB9IS06</accession>
<organism evidence="1 2">
    <name type="scientific">Smallanthus sonchifolius</name>
    <dbReference type="NCBI Taxonomy" id="185202"/>
    <lineage>
        <taxon>Eukaryota</taxon>
        <taxon>Viridiplantae</taxon>
        <taxon>Streptophyta</taxon>
        <taxon>Embryophyta</taxon>
        <taxon>Tracheophyta</taxon>
        <taxon>Spermatophyta</taxon>
        <taxon>Magnoliopsida</taxon>
        <taxon>eudicotyledons</taxon>
        <taxon>Gunneridae</taxon>
        <taxon>Pentapetalae</taxon>
        <taxon>asterids</taxon>
        <taxon>campanulids</taxon>
        <taxon>Asterales</taxon>
        <taxon>Asteraceae</taxon>
        <taxon>Asteroideae</taxon>
        <taxon>Heliantheae alliance</taxon>
        <taxon>Millerieae</taxon>
        <taxon>Smallanthus</taxon>
    </lineage>
</organism>
<protein>
    <submittedName>
        <fullName evidence="1">Uncharacterized protein</fullName>
    </submittedName>
</protein>
<reference evidence="1 2" key="2">
    <citation type="journal article" date="2022" name="Mol. Ecol. Resour.">
        <title>The genomes of chicory, endive, great burdock and yacon provide insights into Asteraceae paleo-polyploidization history and plant inulin production.</title>
        <authorList>
            <person name="Fan W."/>
            <person name="Wang S."/>
            <person name="Wang H."/>
            <person name="Wang A."/>
            <person name="Jiang F."/>
            <person name="Liu H."/>
            <person name="Zhao H."/>
            <person name="Xu D."/>
            <person name="Zhang Y."/>
        </authorList>
    </citation>
    <scope>NUCLEOTIDE SEQUENCE [LARGE SCALE GENOMIC DNA]</scope>
    <source>
        <strain evidence="2">cv. Yunnan</strain>
        <tissue evidence="1">Leaves</tissue>
    </source>
</reference>
<proteinExistence type="predicted"/>
<sequence>MSWFWFLVCLIKPATGPRVKLVLPVSCVELRVLRFWYCTRFLSEVLCYHFLLLFLIAAFGNTCTSFLGMSSWIPQIHT</sequence>
<keyword evidence="2" id="KW-1185">Reference proteome</keyword>
<reference evidence="2" key="1">
    <citation type="journal article" date="2022" name="Mol. Ecol. Resour.">
        <title>The genomes of chicory, endive, great burdock and yacon provide insights into Asteraceae palaeo-polyploidization history and plant inulin production.</title>
        <authorList>
            <person name="Fan W."/>
            <person name="Wang S."/>
            <person name="Wang H."/>
            <person name="Wang A."/>
            <person name="Jiang F."/>
            <person name="Liu H."/>
            <person name="Zhao H."/>
            <person name="Xu D."/>
            <person name="Zhang Y."/>
        </authorList>
    </citation>
    <scope>NUCLEOTIDE SEQUENCE [LARGE SCALE GENOMIC DNA]</scope>
    <source>
        <strain evidence="2">cv. Yunnan</strain>
    </source>
</reference>
<comment type="caution">
    <text evidence="1">The sequence shown here is derived from an EMBL/GenBank/DDBJ whole genome shotgun (WGS) entry which is preliminary data.</text>
</comment>
<dbReference type="Proteomes" id="UP001056120">
    <property type="component" value="Linkage Group LG07"/>
</dbReference>
<dbReference type="EMBL" id="CM042024">
    <property type="protein sequence ID" value="KAI3810606.1"/>
    <property type="molecule type" value="Genomic_DNA"/>
</dbReference>
<evidence type="ECO:0000313" key="2">
    <source>
        <dbReference type="Proteomes" id="UP001056120"/>
    </source>
</evidence>